<comment type="subunit">
    <text evidence="13">Homodimer.</text>
</comment>
<evidence type="ECO:0000256" key="10">
    <source>
        <dbReference type="ARBA" id="ARBA00023004"/>
    </source>
</evidence>
<reference evidence="16 17" key="1">
    <citation type="journal article" date="2011" name="Stand. Genomic Sci.">
        <title>Non-contiguous finished genome sequence of Bacteroides coprosuis type strain (PC139).</title>
        <authorList>
            <person name="Land M."/>
            <person name="Held B."/>
            <person name="Gronow S."/>
            <person name="Abt B."/>
            <person name="Lucas S."/>
            <person name="Del Rio T.G."/>
            <person name="Nolan M."/>
            <person name="Tice H."/>
            <person name="Cheng J.F."/>
            <person name="Pitluck S."/>
            <person name="Liolios K."/>
            <person name="Pagani I."/>
            <person name="Ivanova N."/>
            <person name="Mavromatis K."/>
            <person name="Mikhailova N."/>
            <person name="Pati A."/>
            <person name="Tapia R."/>
            <person name="Han C."/>
            <person name="Goodwin L."/>
            <person name="Chen A."/>
            <person name="Palaniappan K."/>
            <person name="Hauser L."/>
            <person name="Brambilla E.M."/>
            <person name="Rohde M."/>
            <person name="Goker M."/>
            <person name="Detter J.C."/>
            <person name="Woyke T."/>
            <person name="Bristow J."/>
            <person name="Eisen J.A."/>
            <person name="Markowitz V."/>
            <person name="Hugenholtz P."/>
            <person name="Kyrpides N.C."/>
            <person name="Klenk H.P."/>
            <person name="Lapidus A."/>
        </authorList>
    </citation>
    <scope>NUCLEOTIDE SEQUENCE</scope>
    <source>
        <strain evidence="16 17">DSM 18011</strain>
    </source>
</reference>
<dbReference type="SMART" id="SM00729">
    <property type="entry name" value="Elp3"/>
    <property type="match status" value="1"/>
</dbReference>
<dbReference type="eggNOG" id="COG0502">
    <property type="taxonomic scope" value="Bacteria"/>
</dbReference>
<keyword evidence="10 13" id="KW-0408">Iron</keyword>
<keyword evidence="7 13" id="KW-0001">2Fe-2S</keyword>
<dbReference type="NCBIfam" id="TIGR00433">
    <property type="entry name" value="bioB"/>
    <property type="match status" value="1"/>
</dbReference>
<dbReference type="PROSITE" id="PS51918">
    <property type="entry name" value="RADICAL_SAM"/>
    <property type="match status" value="1"/>
</dbReference>
<evidence type="ECO:0000259" key="15">
    <source>
        <dbReference type="PROSITE" id="PS51918"/>
    </source>
</evidence>
<evidence type="ECO:0000256" key="6">
    <source>
        <dbReference type="ARBA" id="ARBA00022691"/>
    </source>
</evidence>
<dbReference type="EMBL" id="CM001167">
    <property type="protein sequence ID" value="EGJ71199.1"/>
    <property type="molecule type" value="Genomic_DNA"/>
</dbReference>
<evidence type="ECO:0000256" key="13">
    <source>
        <dbReference type="HAMAP-Rule" id="MF_01694"/>
    </source>
</evidence>
<dbReference type="InterPro" id="IPR002684">
    <property type="entry name" value="Biotin_synth/BioAB"/>
</dbReference>
<dbReference type="STRING" id="679937.Bcop_0992"/>
<sequence>MKQKIIKGYRLNLDEALEILRTYSDSELFQLANDLREHYLGRKMTTCMIMNAKSGKCSENCKWCSQSMHHQTDVEVYDFIDEKEVLDRAKLASEKGVTMFSLVTSGRKLSSLNLSRVFKAYQNVRKAVPQIRYCASMGLLSKKDLQELYDAGVRRYHCNIETAPSFFSSLCTTHTLDDKLNTLKWAREVGMELCSGGIIGMGETMEQRVEMALFLQKMNILSIPMNILIPIPGTPLESLPSLEDDEILRTFAIFRILNPEADIRFAGGRIRIQHIQDKALRCGISASMVGDLLTTAGLNIDDDIQHFKSLNYEL</sequence>
<evidence type="ECO:0000313" key="16">
    <source>
        <dbReference type="EMBL" id="EGJ71199.1"/>
    </source>
</evidence>
<evidence type="ECO:0000256" key="12">
    <source>
        <dbReference type="ARBA" id="ARBA00051157"/>
    </source>
</evidence>
<dbReference type="Proteomes" id="UP000018439">
    <property type="component" value="Chromosome"/>
</dbReference>
<dbReference type="SFLD" id="SFLDS00029">
    <property type="entry name" value="Radical_SAM"/>
    <property type="match status" value="1"/>
</dbReference>
<dbReference type="AlphaFoldDB" id="F3ZUN4"/>
<keyword evidence="5 13" id="KW-0808">Transferase</keyword>
<dbReference type="PANTHER" id="PTHR22976">
    <property type="entry name" value="BIOTIN SYNTHASE"/>
    <property type="match status" value="1"/>
</dbReference>
<dbReference type="InterPro" id="IPR006638">
    <property type="entry name" value="Elp3/MiaA/NifB-like_rSAM"/>
</dbReference>
<feature type="binding site" evidence="13 14">
    <location>
        <position position="101"/>
    </location>
    <ligand>
        <name>[2Fe-2S] cluster</name>
        <dbReference type="ChEBI" id="CHEBI:190135"/>
    </ligand>
</feature>
<dbReference type="GO" id="GO:0004076">
    <property type="term" value="F:biotin synthase activity"/>
    <property type="evidence" value="ECO:0007669"/>
    <property type="project" value="UniProtKB-UniRule"/>
</dbReference>
<dbReference type="InterPro" id="IPR010722">
    <property type="entry name" value="BATS_dom"/>
</dbReference>
<keyword evidence="4 13" id="KW-0004">4Fe-4S</keyword>
<dbReference type="EC" id="2.8.1.6" evidence="3 13"/>
<keyword evidence="6 13" id="KW-0949">S-adenosyl-L-methionine</keyword>
<name>F3ZUN4_9BACE</name>
<evidence type="ECO:0000313" key="17">
    <source>
        <dbReference type="Proteomes" id="UP000018439"/>
    </source>
</evidence>
<dbReference type="PIRSF" id="PIRSF001619">
    <property type="entry name" value="Biotin_synth"/>
    <property type="match status" value="1"/>
</dbReference>
<dbReference type="CDD" id="cd01335">
    <property type="entry name" value="Radical_SAM"/>
    <property type="match status" value="1"/>
</dbReference>
<evidence type="ECO:0000256" key="9">
    <source>
        <dbReference type="ARBA" id="ARBA00022756"/>
    </source>
</evidence>
<feature type="domain" description="Radical SAM core" evidence="15">
    <location>
        <begin position="39"/>
        <end position="266"/>
    </location>
</feature>
<dbReference type="UniPathway" id="UPA00078">
    <property type="reaction ID" value="UER00162"/>
</dbReference>
<keyword evidence="17" id="KW-1185">Reference proteome</keyword>
<keyword evidence="11 13" id="KW-0411">Iron-sulfur</keyword>
<dbReference type="Pfam" id="PF06968">
    <property type="entry name" value="BATS"/>
    <property type="match status" value="1"/>
</dbReference>
<organism evidence="16 17">
    <name type="scientific">Bacteroides coprosuis DSM 18011</name>
    <dbReference type="NCBI Taxonomy" id="679937"/>
    <lineage>
        <taxon>Bacteria</taxon>
        <taxon>Pseudomonadati</taxon>
        <taxon>Bacteroidota</taxon>
        <taxon>Bacteroidia</taxon>
        <taxon>Bacteroidales</taxon>
        <taxon>Bacteroidaceae</taxon>
        <taxon>Bacteroides</taxon>
    </lineage>
</organism>
<dbReference type="SFLD" id="SFLDG01060">
    <property type="entry name" value="BATS_domain_containing"/>
    <property type="match status" value="1"/>
</dbReference>
<dbReference type="HAMAP" id="MF_01694">
    <property type="entry name" value="BioB"/>
    <property type="match status" value="1"/>
</dbReference>
<comment type="cofactor">
    <cofactor evidence="14">
        <name>[2Fe-2S] cluster</name>
        <dbReference type="ChEBI" id="CHEBI:190135"/>
    </cofactor>
    <text evidence="14">Binds 1 [2Fe-2S] cluster. The cluster is coordinated with 3 cysteines and 1 arginine.</text>
</comment>
<protein>
    <recommendedName>
        <fullName evidence="3 13">Biotin synthase</fullName>
        <ecNumber evidence="3 13">2.8.1.6</ecNumber>
    </recommendedName>
</protein>
<evidence type="ECO:0000256" key="5">
    <source>
        <dbReference type="ARBA" id="ARBA00022679"/>
    </source>
</evidence>
<dbReference type="HOGENOM" id="CLU_033172_2_1_10"/>
<dbReference type="Gene3D" id="3.20.20.70">
    <property type="entry name" value="Aldolase class I"/>
    <property type="match status" value="1"/>
</dbReference>
<feature type="binding site" evidence="13 14">
    <location>
        <position position="194"/>
    </location>
    <ligand>
        <name>[2Fe-2S] cluster</name>
        <dbReference type="ChEBI" id="CHEBI:190135"/>
    </ligand>
</feature>
<proteinExistence type="inferred from homology"/>
<evidence type="ECO:0000256" key="2">
    <source>
        <dbReference type="ARBA" id="ARBA00010765"/>
    </source>
</evidence>
<dbReference type="GO" id="GO:0051539">
    <property type="term" value="F:4 iron, 4 sulfur cluster binding"/>
    <property type="evidence" value="ECO:0007669"/>
    <property type="project" value="UniProtKB-KW"/>
</dbReference>
<comment type="cofactor">
    <cofactor evidence="13 14">
        <name>[4Fe-4S] cluster</name>
        <dbReference type="ChEBI" id="CHEBI:49883"/>
    </cofactor>
    <text evidence="13 14">Binds 1 [4Fe-4S] cluster. The cluster is coordinated with 3 cysteines and an exchangeable S-adenosyl-L-methionine.</text>
</comment>
<dbReference type="GO" id="GO:0051537">
    <property type="term" value="F:2 iron, 2 sulfur cluster binding"/>
    <property type="evidence" value="ECO:0007669"/>
    <property type="project" value="UniProtKB-KW"/>
</dbReference>
<feature type="binding site" evidence="13 14">
    <location>
        <position position="57"/>
    </location>
    <ligand>
        <name>[4Fe-4S] cluster</name>
        <dbReference type="ChEBI" id="CHEBI:49883"/>
        <note>4Fe-4S-S-AdoMet</note>
    </ligand>
</feature>
<dbReference type="InterPro" id="IPR024177">
    <property type="entry name" value="Biotin_synthase"/>
</dbReference>
<evidence type="ECO:0000256" key="4">
    <source>
        <dbReference type="ARBA" id="ARBA00022485"/>
    </source>
</evidence>
<dbReference type="InterPro" id="IPR058240">
    <property type="entry name" value="rSAM_sf"/>
</dbReference>
<comment type="catalytic activity">
    <reaction evidence="12 13">
        <text>(4R,5S)-dethiobiotin + (sulfur carrier)-SH + 2 reduced [2Fe-2S]-[ferredoxin] + 2 S-adenosyl-L-methionine = (sulfur carrier)-H + biotin + 2 5'-deoxyadenosine + 2 L-methionine + 2 oxidized [2Fe-2S]-[ferredoxin]</text>
        <dbReference type="Rhea" id="RHEA:22060"/>
        <dbReference type="Rhea" id="RHEA-COMP:10000"/>
        <dbReference type="Rhea" id="RHEA-COMP:10001"/>
        <dbReference type="Rhea" id="RHEA-COMP:14737"/>
        <dbReference type="Rhea" id="RHEA-COMP:14739"/>
        <dbReference type="ChEBI" id="CHEBI:17319"/>
        <dbReference type="ChEBI" id="CHEBI:29917"/>
        <dbReference type="ChEBI" id="CHEBI:33737"/>
        <dbReference type="ChEBI" id="CHEBI:33738"/>
        <dbReference type="ChEBI" id="CHEBI:57586"/>
        <dbReference type="ChEBI" id="CHEBI:57844"/>
        <dbReference type="ChEBI" id="CHEBI:59789"/>
        <dbReference type="ChEBI" id="CHEBI:64428"/>
        <dbReference type="ChEBI" id="CHEBI:149473"/>
        <dbReference type="EC" id="2.8.1.6"/>
    </reaction>
</comment>
<dbReference type="SUPFAM" id="SSF102114">
    <property type="entry name" value="Radical SAM enzymes"/>
    <property type="match status" value="1"/>
</dbReference>
<dbReference type="PANTHER" id="PTHR22976:SF2">
    <property type="entry name" value="BIOTIN SYNTHASE, MITOCHONDRIAL"/>
    <property type="match status" value="1"/>
</dbReference>
<feature type="binding site" evidence="13 14">
    <location>
        <position position="64"/>
    </location>
    <ligand>
        <name>[4Fe-4S] cluster</name>
        <dbReference type="ChEBI" id="CHEBI:49883"/>
        <note>4Fe-4S-S-AdoMet</note>
    </ligand>
</feature>
<evidence type="ECO:0000256" key="1">
    <source>
        <dbReference type="ARBA" id="ARBA00004942"/>
    </source>
</evidence>
<evidence type="ECO:0000256" key="8">
    <source>
        <dbReference type="ARBA" id="ARBA00022723"/>
    </source>
</evidence>
<dbReference type="SMART" id="SM00876">
    <property type="entry name" value="BATS"/>
    <property type="match status" value="1"/>
</dbReference>
<dbReference type="InterPro" id="IPR013785">
    <property type="entry name" value="Aldolase_TIM"/>
</dbReference>
<comment type="cofactor">
    <cofactor evidence="13">
        <name>[2Fe-2S] cluster</name>
        <dbReference type="ChEBI" id="CHEBI:190135"/>
    </cofactor>
    <text evidence="13">Binds 1 [2Fe-2S] cluster. The cluster is coordinated with 3 cysteines and 1 arginine.</text>
</comment>
<dbReference type="InterPro" id="IPR007197">
    <property type="entry name" value="rSAM"/>
</dbReference>
<keyword evidence="8 13" id="KW-0479">Metal-binding</keyword>
<gene>
    <name evidence="13" type="primary">bioB</name>
    <name evidence="16" type="ORF">Bcop_0992</name>
</gene>
<dbReference type="Pfam" id="PF04055">
    <property type="entry name" value="Radical_SAM"/>
    <property type="match status" value="1"/>
</dbReference>
<comment type="pathway">
    <text evidence="1 13">Cofactor biosynthesis; biotin biosynthesis; biotin from 7,8-diaminononanoate: step 2/2.</text>
</comment>
<dbReference type="GO" id="GO:0009102">
    <property type="term" value="P:biotin biosynthetic process"/>
    <property type="evidence" value="ECO:0007669"/>
    <property type="project" value="UniProtKB-UniRule"/>
</dbReference>
<keyword evidence="9 13" id="KW-0093">Biotin biosynthesis</keyword>
<comment type="similarity">
    <text evidence="2 13">Belongs to the radical SAM superfamily. Biotin synthase family.</text>
</comment>
<evidence type="ECO:0000256" key="11">
    <source>
        <dbReference type="ARBA" id="ARBA00023014"/>
    </source>
</evidence>
<accession>F3ZUN4</accession>
<dbReference type="GO" id="GO:0005506">
    <property type="term" value="F:iron ion binding"/>
    <property type="evidence" value="ECO:0007669"/>
    <property type="project" value="UniProtKB-UniRule"/>
</dbReference>
<dbReference type="OrthoDB" id="9786826at2"/>
<evidence type="ECO:0000256" key="7">
    <source>
        <dbReference type="ARBA" id="ARBA00022714"/>
    </source>
</evidence>
<feature type="binding site" evidence="13 14">
    <location>
        <position position="61"/>
    </location>
    <ligand>
        <name>[4Fe-4S] cluster</name>
        <dbReference type="ChEBI" id="CHEBI:49883"/>
        <note>4Fe-4S-S-AdoMet</note>
    </ligand>
</feature>
<feature type="binding site" evidence="13 14">
    <location>
        <position position="264"/>
    </location>
    <ligand>
        <name>[2Fe-2S] cluster</name>
        <dbReference type="ChEBI" id="CHEBI:190135"/>
    </ligand>
</feature>
<evidence type="ECO:0000256" key="14">
    <source>
        <dbReference type="PIRSR" id="PIRSR001619-1"/>
    </source>
</evidence>
<evidence type="ECO:0000256" key="3">
    <source>
        <dbReference type="ARBA" id="ARBA00012236"/>
    </source>
</evidence>
<dbReference type="SFLD" id="SFLDG01278">
    <property type="entry name" value="biotin_synthase_like"/>
    <property type="match status" value="1"/>
</dbReference>
<feature type="binding site" evidence="13 14">
    <location>
        <position position="134"/>
    </location>
    <ligand>
        <name>[2Fe-2S] cluster</name>
        <dbReference type="ChEBI" id="CHEBI:190135"/>
    </ligand>
</feature>
<comment type="function">
    <text evidence="13">Catalyzes the conversion of dethiobiotin (DTB) to biotin by the insertion of a sulfur atom into dethiobiotin via a radical-based mechanism.</text>
</comment>